<keyword evidence="4" id="KW-0342">GTP-binding</keyword>
<comment type="caution">
    <text evidence="6">The sequence shown here is derived from an EMBL/GenBank/DDBJ whole genome shotgun (WGS) entry which is preliminary data.</text>
</comment>
<dbReference type="PANTHER" id="PTHR32341:SF10">
    <property type="entry name" value="INTERFERON-INDUCIBLE GTPASE 5"/>
    <property type="match status" value="1"/>
</dbReference>
<reference evidence="6" key="1">
    <citation type="submission" date="2019-08" db="EMBL/GenBank/DDBJ databases">
        <title>The improved chromosome-level genome for the pearl oyster Pinctada fucata martensii using PacBio sequencing and Hi-C.</title>
        <authorList>
            <person name="Zheng Z."/>
        </authorList>
    </citation>
    <scope>NUCLEOTIDE SEQUENCE</scope>
    <source>
        <strain evidence="6">ZZ-2019</strain>
        <tissue evidence="6">Adductor muscle</tissue>
    </source>
</reference>
<evidence type="ECO:0000256" key="1">
    <source>
        <dbReference type="ARBA" id="ARBA00005429"/>
    </source>
</evidence>
<comment type="similarity">
    <text evidence="1">Belongs to the TRAFAC class dynamin-like GTPase superfamily. IRG family.</text>
</comment>
<keyword evidence="3" id="KW-0378">Hydrolase</keyword>
<evidence type="ECO:0000259" key="5">
    <source>
        <dbReference type="PROSITE" id="PS51716"/>
    </source>
</evidence>
<dbReference type="InterPro" id="IPR007743">
    <property type="entry name" value="Immunity-related_GTPase-like"/>
</dbReference>
<keyword evidence="7" id="KW-1185">Reference proteome</keyword>
<dbReference type="EMBL" id="VSWD01000006">
    <property type="protein sequence ID" value="KAK3100596.1"/>
    <property type="molecule type" value="Genomic_DNA"/>
</dbReference>
<name>A0AA89C994_PINIB</name>
<evidence type="ECO:0000313" key="6">
    <source>
        <dbReference type="EMBL" id="KAK3100596.1"/>
    </source>
</evidence>
<dbReference type="InterPro" id="IPR051515">
    <property type="entry name" value="IRG"/>
</dbReference>
<keyword evidence="2" id="KW-0547">Nucleotide-binding</keyword>
<dbReference type="InterPro" id="IPR027417">
    <property type="entry name" value="P-loop_NTPase"/>
</dbReference>
<proteinExistence type="inferred from homology"/>
<feature type="domain" description="IRG-type G" evidence="5">
    <location>
        <begin position="23"/>
        <end position="201"/>
    </location>
</feature>
<dbReference type="GO" id="GO:0016020">
    <property type="term" value="C:membrane"/>
    <property type="evidence" value="ECO:0007669"/>
    <property type="project" value="InterPro"/>
</dbReference>
<dbReference type="GO" id="GO:0005525">
    <property type="term" value="F:GTP binding"/>
    <property type="evidence" value="ECO:0007669"/>
    <property type="project" value="UniProtKB-KW"/>
</dbReference>
<dbReference type="Gene3D" id="3.40.50.300">
    <property type="entry name" value="P-loop containing nucleotide triphosphate hydrolases"/>
    <property type="match status" value="1"/>
</dbReference>
<dbReference type="AlphaFoldDB" id="A0AA89C994"/>
<evidence type="ECO:0000256" key="2">
    <source>
        <dbReference type="ARBA" id="ARBA00022741"/>
    </source>
</evidence>
<dbReference type="PROSITE" id="PS51716">
    <property type="entry name" value="G_IRG"/>
    <property type="match status" value="1"/>
</dbReference>
<protein>
    <recommendedName>
        <fullName evidence="5">IRG-type G domain-containing protein</fullName>
    </recommendedName>
</protein>
<evidence type="ECO:0000256" key="3">
    <source>
        <dbReference type="ARBA" id="ARBA00022801"/>
    </source>
</evidence>
<dbReference type="PANTHER" id="PTHR32341">
    <property type="entry name" value="INTERFERON-INDUCIBLE GTPASE"/>
    <property type="match status" value="1"/>
</dbReference>
<accession>A0AA89C994</accession>
<evidence type="ECO:0000313" key="7">
    <source>
        <dbReference type="Proteomes" id="UP001186944"/>
    </source>
</evidence>
<dbReference type="SUPFAM" id="SSF52540">
    <property type="entry name" value="P-loop containing nucleoside triphosphate hydrolases"/>
    <property type="match status" value="1"/>
</dbReference>
<organism evidence="6 7">
    <name type="scientific">Pinctada imbricata</name>
    <name type="common">Atlantic pearl-oyster</name>
    <name type="synonym">Pinctada martensii</name>
    <dbReference type="NCBI Taxonomy" id="66713"/>
    <lineage>
        <taxon>Eukaryota</taxon>
        <taxon>Metazoa</taxon>
        <taxon>Spiralia</taxon>
        <taxon>Lophotrochozoa</taxon>
        <taxon>Mollusca</taxon>
        <taxon>Bivalvia</taxon>
        <taxon>Autobranchia</taxon>
        <taxon>Pteriomorphia</taxon>
        <taxon>Pterioida</taxon>
        <taxon>Pterioidea</taxon>
        <taxon>Pteriidae</taxon>
        <taxon>Pinctada</taxon>
    </lineage>
</organism>
<dbReference type="Proteomes" id="UP001186944">
    <property type="component" value="Unassembled WGS sequence"/>
</dbReference>
<dbReference type="InterPro" id="IPR030385">
    <property type="entry name" value="G_IRG_dom"/>
</dbReference>
<dbReference type="Pfam" id="PF05049">
    <property type="entry name" value="IIGP"/>
    <property type="match status" value="1"/>
</dbReference>
<sequence>MTEAIKRRDIEKIIEKVDAWKKECVHIGIAGLAMTGKTSFINAMLGKTIERKVKIGQGNTTIYPTLYHHPKYQGLKFLDCPGYGTPEFPLNEKYLTAQHFEHCDLVLVFYASVLMETDIRFINHLVSLKQKFALVKTRADDLKNVHMKHESFDTLVRIAKEKCQTTLKEQGIDEDVQIFFISNIIPSLGDFDDLINFLTKNVDDTKRMHILMTLNRETSEVIDEKKTQLLGRAWKAAIAICMSVALPVPGIDIAFNMVVLIREIKSYLDVFHLDKESLKLHPAHHVKKLKTCQHVLKSRYIKDNLKQLAVTSATAAAFEIAIPVFRGIANGRYSVSCMYNFLKNVIADLANDAKTLMKLQNESFV</sequence>
<evidence type="ECO:0000256" key="4">
    <source>
        <dbReference type="ARBA" id="ARBA00023134"/>
    </source>
</evidence>
<gene>
    <name evidence="6" type="ORF">FSP39_022325</name>
</gene>
<dbReference type="GO" id="GO:0016787">
    <property type="term" value="F:hydrolase activity"/>
    <property type="evidence" value="ECO:0007669"/>
    <property type="project" value="UniProtKB-KW"/>
</dbReference>